<dbReference type="EMBL" id="CP024081">
    <property type="protein sequence ID" value="AVU75111.1"/>
    <property type="molecule type" value="Genomic_DNA"/>
</dbReference>
<dbReference type="Gene3D" id="1.10.10.60">
    <property type="entry name" value="Homeodomain-like"/>
    <property type="match status" value="2"/>
</dbReference>
<dbReference type="PANTHER" id="PTHR46796">
    <property type="entry name" value="HTH-TYPE TRANSCRIPTIONAL ACTIVATOR RHAS-RELATED"/>
    <property type="match status" value="1"/>
</dbReference>
<dbReference type="InterPro" id="IPR050204">
    <property type="entry name" value="AraC_XylS_family_regulators"/>
</dbReference>
<dbReference type="PROSITE" id="PS00041">
    <property type="entry name" value="HTH_ARAC_FAMILY_1"/>
    <property type="match status" value="1"/>
</dbReference>
<dbReference type="RefSeq" id="WP_107321834.1">
    <property type="nucleotide sequence ID" value="NZ_CP024081.1"/>
</dbReference>
<keyword evidence="3" id="KW-0238">DNA-binding</keyword>
<evidence type="ECO:0000256" key="3">
    <source>
        <dbReference type="ARBA" id="ARBA00023125"/>
    </source>
</evidence>
<keyword evidence="2" id="KW-0805">Transcription regulation</keyword>
<evidence type="ECO:0000256" key="5">
    <source>
        <dbReference type="ARBA" id="ARBA00037345"/>
    </source>
</evidence>
<dbReference type="Proteomes" id="UP000241936">
    <property type="component" value="Chromosome"/>
</dbReference>
<dbReference type="InterPro" id="IPR020449">
    <property type="entry name" value="Tscrpt_reg_AraC-type_HTH"/>
</dbReference>
<evidence type="ECO:0000313" key="7">
    <source>
        <dbReference type="EMBL" id="AVU75111.1"/>
    </source>
</evidence>
<keyword evidence="4" id="KW-0804">Transcription</keyword>
<comment type="function">
    <text evidence="5">Regulatory protein of the TOL plasmid xyl operons. XylS activates the xylXYZLTEGFJQKIH operon required for the degradation of toluene, m-xylene and p-xylene.</text>
</comment>
<evidence type="ECO:0000256" key="1">
    <source>
        <dbReference type="ARBA" id="ARBA00004496"/>
    </source>
</evidence>
<comment type="subcellular location">
    <subcellularLocation>
        <location evidence="1">Cytoplasm</location>
    </subcellularLocation>
</comment>
<evidence type="ECO:0000256" key="2">
    <source>
        <dbReference type="ARBA" id="ARBA00023015"/>
    </source>
</evidence>
<dbReference type="PRINTS" id="PR00032">
    <property type="entry name" value="HTHARAC"/>
</dbReference>
<dbReference type="InterPro" id="IPR009057">
    <property type="entry name" value="Homeodomain-like_sf"/>
</dbReference>
<evidence type="ECO:0000313" key="8">
    <source>
        <dbReference type="Proteomes" id="UP000241936"/>
    </source>
</evidence>
<dbReference type="PROSITE" id="PS01124">
    <property type="entry name" value="HTH_ARAC_FAMILY_2"/>
    <property type="match status" value="1"/>
</dbReference>
<evidence type="ECO:0000256" key="4">
    <source>
        <dbReference type="ARBA" id="ARBA00023163"/>
    </source>
</evidence>
<dbReference type="InterPro" id="IPR018062">
    <property type="entry name" value="HTH_AraC-typ_CS"/>
</dbReference>
<organism evidence="7 8">
    <name type="scientific">Pseudomonas rhizophila</name>
    <dbReference type="NCBI Taxonomy" id="2045200"/>
    <lineage>
        <taxon>Bacteria</taxon>
        <taxon>Pseudomonadati</taxon>
        <taxon>Pseudomonadota</taxon>
        <taxon>Gammaproteobacteria</taxon>
        <taxon>Pseudomonadales</taxon>
        <taxon>Pseudomonadaceae</taxon>
        <taxon>Pseudomonas</taxon>
    </lineage>
</organism>
<dbReference type="PANTHER" id="PTHR46796:SF14">
    <property type="entry name" value="TRANSCRIPTIONAL REGULATORY PROTEIN"/>
    <property type="match status" value="1"/>
</dbReference>
<keyword evidence="8" id="KW-1185">Reference proteome</keyword>
<dbReference type="InterPro" id="IPR018060">
    <property type="entry name" value="HTH_AraC"/>
</dbReference>
<reference evidence="7 8" key="1">
    <citation type="journal article" date="2018" name="Front. Microbiol.">
        <title>Pseudomonas rhizophila S211, a New Plant Growth-Promoting Rhizobacterium with Potential in Pesticide-Bioremediation.</title>
        <authorList>
            <person name="Hassen W."/>
            <person name="Neifar M."/>
            <person name="Cherif H."/>
            <person name="Najjari A."/>
            <person name="Chouchane H."/>
            <person name="Driouich R.C."/>
            <person name="Salah A."/>
            <person name="Naili F."/>
            <person name="Mosbah A."/>
            <person name="Souissi Y."/>
            <person name="Raddadi N."/>
            <person name="Ouzari H.I."/>
            <person name="Fava F."/>
            <person name="Cherif A."/>
        </authorList>
    </citation>
    <scope>NUCLEOTIDE SEQUENCE [LARGE SCALE GENOMIC DNA]</scope>
    <source>
        <strain evidence="7 8">S211</strain>
    </source>
</reference>
<name>A0ABM6UCI5_9PSED</name>
<dbReference type="SUPFAM" id="SSF46689">
    <property type="entry name" value="Homeodomain-like"/>
    <property type="match status" value="2"/>
</dbReference>
<accession>A0ABM6UCI5</accession>
<gene>
    <name evidence="7" type="ORF">CRX69_07805</name>
</gene>
<feature type="domain" description="HTH araC/xylS-type" evidence="6">
    <location>
        <begin position="79"/>
        <end position="177"/>
    </location>
</feature>
<evidence type="ECO:0000259" key="6">
    <source>
        <dbReference type="PROSITE" id="PS01124"/>
    </source>
</evidence>
<proteinExistence type="predicted"/>
<dbReference type="SMART" id="SM00342">
    <property type="entry name" value="HTH_ARAC"/>
    <property type="match status" value="1"/>
</dbReference>
<dbReference type="Pfam" id="PF12833">
    <property type="entry name" value="HTH_18"/>
    <property type="match status" value="1"/>
</dbReference>
<sequence>MRATLHAVTPATAVDSQTQRCISDEAYDGVMQLLRDAQAHLSIDRDSACLCLTRALVMLQKSDSQLKSRHGCLSSWQAKRVVDYIDANLDSSIRTNQLAAVLSLSVSYFSHAFKNTFGVTPLVYVARRRIESARQIMLTTDSSLTDIAHSHGFCDQSHFIRTFRRQIGVTPQAWRRLCDAGLYEEQTSSTPRTLAIVRASACNA</sequence>
<protein>
    <submittedName>
        <fullName evidence="7">AraC family transcriptional regulator</fullName>
    </submittedName>
</protein>